<feature type="compositionally biased region" description="Basic and acidic residues" evidence="3">
    <location>
        <begin position="818"/>
        <end position="833"/>
    </location>
</feature>
<dbReference type="CDD" id="cd09535">
    <property type="entry name" value="SAM_BOI-like_fungal"/>
    <property type="match status" value="1"/>
</dbReference>
<feature type="compositionally biased region" description="Basic and acidic residues" evidence="3">
    <location>
        <begin position="85"/>
        <end position="97"/>
    </location>
</feature>
<feature type="compositionally biased region" description="Polar residues" evidence="3">
    <location>
        <begin position="796"/>
        <end position="817"/>
    </location>
</feature>
<feature type="compositionally biased region" description="Basic and acidic residues" evidence="3">
    <location>
        <begin position="863"/>
        <end position="874"/>
    </location>
</feature>
<feature type="region of interest" description="Disordered" evidence="3">
    <location>
        <begin position="472"/>
        <end position="567"/>
    </location>
</feature>
<dbReference type="PROSITE" id="PS50002">
    <property type="entry name" value="SH3"/>
    <property type="match status" value="1"/>
</dbReference>
<feature type="region of interest" description="Disordered" evidence="3">
    <location>
        <begin position="321"/>
        <end position="340"/>
    </location>
</feature>
<feature type="region of interest" description="Disordered" evidence="3">
    <location>
        <begin position="49"/>
        <end position="295"/>
    </location>
</feature>
<dbReference type="SUPFAM" id="SSF50044">
    <property type="entry name" value="SH3-domain"/>
    <property type="match status" value="1"/>
</dbReference>
<dbReference type="Pfam" id="PF00169">
    <property type="entry name" value="PH"/>
    <property type="match status" value="1"/>
</dbReference>
<dbReference type="PANTHER" id="PTHR45827">
    <property type="entry name" value="SORTING NEXIN"/>
    <property type="match status" value="1"/>
</dbReference>
<dbReference type="InterPro" id="IPR013761">
    <property type="entry name" value="SAM/pointed_sf"/>
</dbReference>
<dbReference type="Gene3D" id="2.30.30.40">
    <property type="entry name" value="SH3 Domains"/>
    <property type="match status" value="1"/>
</dbReference>
<feature type="compositionally biased region" description="Basic and acidic residues" evidence="3">
    <location>
        <begin position="240"/>
        <end position="261"/>
    </location>
</feature>
<dbReference type="InterPro" id="IPR036028">
    <property type="entry name" value="SH3-like_dom_sf"/>
</dbReference>
<feature type="compositionally biased region" description="Acidic residues" evidence="3">
    <location>
        <begin position="199"/>
        <end position="209"/>
    </location>
</feature>
<dbReference type="GO" id="GO:0031410">
    <property type="term" value="C:cytoplasmic vesicle"/>
    <property type="evidence" value="ECO:0007669"/>
    <property type="project" value="TreeGrafter"/>
</dbReference>
<feature type="compositionally biased region" description="Basic and acidic residues" evidence="3">
    <location>
        <begin position="840"/>
        <end position="852"/>
    </location>
</feature>
<evidence type="ECO:0000313" key="7">
    <source>
        <dbReference type="EMBL" id="PFH47127.1"/>
    </source>
</evidence>
<proteinExistence type="predicted"/>
<dbReference type="CDD" id="cd00174">
    <property type="entry name" value="SH3"/>
    <property type="match status" value="1"/>
</dbReference>
<dbReference type="Gene3D" id="2.30.29.30">
    <property type="entry name" value="Pleckstrin-homology domain (PH domain)/Phosphotyrosine-binding domain (PTB)"/>
    <property type="match status" value="1"/>
</dbReference>
<feature type="compositionally biased region" description="Polar residues" evidence="3">
    <location>
        <begin position="1101"/>
        <end position="1112"/>
    </location>
</feature>
<feature type="compositionally biased region" description="Polar residues" evidence="3">
    <location>
        <begin position="479"/>
        <end position="504"/>
    </location>
</feature>
<dbReference type="EMBL" id="KZ302132">
    <property type="protein sequence ID" value="PFH47127.1"/>
    <property type="molecule type" value="Genomic_DNA"/>
</dbReference>
<feature type="domain" description="PH" evidence="5">
    <location>
        <begin position="899"/>
        <end position="997"/>
    </location>
</feature>
<accession>A0A2A9NFU3</accession>
<keyword evidence="1 2" id="KW-0728">SH3 domain</keyword>
<dbReference type="SUPFAM" id="SSF47769">
    <property type="entry name" value="SAM/Pointed domain"/>
    <property type="match status" value="1"/>
</dbReference>
<feature type="region of interest" description="Disordered" evidence="3">
    <location>
        <begin position="1022"/>
        <end position="1049"/>
    </location>
</feature>
<dbReference type="SMART" id="SM00233">
    <property type="entry name" value="PH"/>
    <property type="match status" value="1"/>
</dbReference>
<gene>
    <name evidence="7" type="ORF">AMATHDRAFT_50532</name>
</gene>
<feature type="region of interest" description="Disordered" evidence="3">
    <location>
        <begin position="633"/>
        <end position="881"/>
    </location>
</feature>
<dbReference type="Gene3D" id="1.10.150.50">
    <property type="entry name" value="Transcription Factor, Ets-1"/>
    <property type="match status" value="1"/>
</dbReference>
<protein>
    <submittedName>
        <fullName evidence="7">Uncharacterized protein</fullName>
    </submittedName>
</protein>
<dbReference type="PROSITE" id="PS50003">
    <property type="entry name" value="PH_DOMAIN"/>
    <property type="match status" value="1"/>
</dbReference>
<evidence type="ECO:0000259" key="5">
    <source>
        <dbReference type="PROSITE" id="PS50003"/>
    </source>
</evidence>
<dbReference type="GO" id="GO:0006897">
    <property type="term" value="P:endocytosis"/>
    <property type="evidence" value="ECO:0007669"/>
    <property type="project" value="TreeGrafter"/>
</dbReference>
<feature type="compositionally biased region" description="Acidic residues" evidence="3">
    <location>
        <begin position="138"/>
        <end position="150"/>
    </location>
</feature>
<dbReference type="PROSITE" id="PS50105">
    <property type="entry name" value="SAM_DOMAIN"/>
    <property type="match status" value="1"/>
</dbReference>
<dbReference type="GO" id="GO:0097320">
    <property type="term" value="P:plasma membrane tubulation"/>
    <property type="evidence" value="ECO:0007669"/>
    <property type="project" value="TreeGrafter"/>
</dbReference>
<dbReference type="InterPro" id="IPR001849">
    <property type="entry name" value="PH_domain"/>
</dbReference>
<dbReference type="GO" id="GO:0016197">
    <property type="term" value="P:endosomal transport"/>
    <property type="evidence" value="ECO:0007669"/>
    <property type="project" value="TreeGrafter"/>
</dbReference>
<dbReference type="Pfam" id="PF07647">
    <property type="entry name" value="SAM_2"/>
    <property type="match status" value="1"/>
</dbReference>
<evidence type="ECO:0000259" key="6">
    <source>
        <dbReference type="PROSITE" id="PS50105"/>
    </source>
</evidence>
<dbReference type="PANTHER" id="PTHR45827:SF1">
    <property type="entry name" value="SORTING NEXIN"/>
    <property type="match status" value="1"/>
</dbReference>
<organism evidence="7 8">
    <name type="scientific">Amanita thiersii Skay4041</name>
    <dbReference type="NCBI Taxonomy" id="703135"/>
    <lineage>
        <taxon>Eukaryota</taxon>
        <taxon>Fungi</taxon>
        <taxon>Dikarya</taxon>
        <taxon>Basidiomycota</taxon>
        <taxon>Agaricomycotina</taxon>
        <taxon>Agaricomycetes</taxon>
        <taxon>Agaricomycetidae</taxon>
        <taxon>Agaricales</taxon>
        <taxon>Pluteineae</taxon>
        <taxon>Amanitaceae</taxon>
        <taxon>Amanita</taxon>
    </lineage>
</organism>
<feature type="region of interest" description="Disordered" evidence="3">
    <location>
        <begin position="1070"/>
        <end position="1131"/>
    </location>
</feature>
<feature type="compositionally biased region" description="Basic and acidic residues" evidence="3">
    <location>
        <begin position="681"/>
        <end position="692"/>
    </location>
</feature>
<dbReference type="GO" id="GO:0035091">
    <property type="term" value="F:phosphatidylinositol binding"/>
    <property type="evidence" value="ECO:0007669"/>
    <property type="project" value="TreeGrafter"/>
</dbReference>
<dbReference type="GO" id="GO:0005886">
    <property type="term" value="C:plasma membrane"/>
    <property type="evidence" value="ECO:0007669"/>
    <property type="project" value="TreeGrafter"/>
</dbReference>
<name>A0A2A9NFU3_9AGAR</name>
<feature type="compositionally biased region" description="Basic and acidic residues" evidence="3">
    <location>
        <begin position="165"/>
        <end position="181"/>
    </location>
</feature>
<dbReference type="InterPro" id="IPR001660">
    <property type="entry name" value="SAM"/>
</dbReference>
<dbReference type="PRINTS" id="PR00452">
    <property type="entry name" value="SH3DOMAIN"/>
</dbReference>
<dbReference type="Pfam" id="PF14604">
    <property type="entry name" value="SH3_9"/>
    <property type="match status" value="1"/>
</dbReference>
<dbReference type="AlphaFoldDB" id="A0A2A9NFU3"/>
<evidence type="ECO:0000313" key="8">
    <source>
        <dbReference type="Proteomes" id="UP000242287"/>
    </source>
</evidence>
<feature type="domain" description="SH3" evidence="4">
    <location>
        <begin position="1"/>
        <end position="63"/>
    </location>
</feature>
<evidence type="ECO:0000256" key="3">
    <source>
        <dbReference type="SAM" id="MobiDB-lite"/>
    </source>
</evidence>
<evidence type="ECO:0000259" key="4">
    <source>
        <dbReference type="PROSITE" id="PS50002"/>
    </source>
</evidence>
<dbReference type="SMART" id="SM00454">
    <property type="entry name" value="SAM"/>
    <property type="match status" value="1"/>
</dbReference>
<feature type="domain" description="SAM" evidence="6">
    <location>
        <begin position="402"/>
        <end position="467"/>
    </location>
</feature>
<feature type="compositionally biased region" description="Acidic residues" evidence="3">
    <location>
        <begin position="229"/>
        <end position="239"/>
    </location>
</feature>
<dbReference type="SUPFAM" id="SSF50729">
    <property type="entry name" value="PH domain-like"/>
    <property type="match status" value="1"/>
</dbReference>
<feature type="compositionally biased region" description="Low complexity" evidence="3">
    <location>
        <begin position="512"/>
        <end position="527"/>
    </location>
</feature>
<evidence type="ECO:0000256" key="2">
    <source>
        <dbReference type="PROSITE-ProRule" id="PRU00192"/>
    </source>
</evidence>
<dbReference type="STRING" id="703135.A0A2A9NFU3"/>
<keyword evidence="8" id="KW-1185">Reference proteome</keyword>
<dbReference type="CDD" id="cd13316">
    <property type="entry name" value="PH_Boi"/>
    <property type="match status" value="1"/>
</dbReference>
<feature type="compositionally biased region" description="Low complexity" evidence="3">
    <location>
        <begin position="558"/>
        <end position="567"/>
    </location>
</feature>
<sequence>MPDYVYALHDFFPENEDEISFRAGDRIEVIEKDEQYGDGWWQGRNLEGNLGLFPQSYTAPAPPQPAMPATSSSTAVDQVEDGSQDSEHRRSDSDGEMMKATLTDVQKAIEQLGQGDTATEDGDGARSFSFASSRDDRDTEVETDTDPDTSDLDRSQNWHNSARRKLAEKARRAVEEAEKLEALMGNPESRSTAPPIECEVSDESEDEGDVNGYTNHIGNYQRHHSRIPEEDEEAEDDADKDAKSHSTFQEDKRLASPEPAKRVSSPLVAEVDVDQDATSHSTVQENKRFSSPVPSKRVSSLLGVQGDIDKDATSHAVVVQEAKRLSSPKPAKRVSSPRSIRETVAAAAEVNLEAARTASPQPLEPVATTTHIVMPVPVANTLSSFPTSPTSQSENKPHPSEWSVADVAAWLKSKGFDQDVQDRFIEQEITGDVLLELDANLLKTEIGIMAYGKRVRIANAIADLRRPSSSIGFHSSQSQTVQSQNGGFSFQTSPSASDQFSNGYPTYHSATPPHMLHPAHSHSPLSSNFFTGGPGSVHAHTHSRTHSQSQHSHHSFPGSTSGSLMGSQLLSQPQPVAYAQSVSVHSSLGSPIGYGTIVAGLLNTSPGMNGINGSAASPTSPTAEIEGKRDERVGLGIGMPGDDQSDKFLKPRPAQLSLSPSDGALSETVKAVNESTGDEEERGHMSESEASKNSKITRRRLFGRSHDSSVSKAESGSRTSKDLTSGRTSPVWKEEKETSNATSNGRRAKKGTESGRSGSERLSIFGSTFGGSIGKSRKPPPQYAKLSGVSVVRKASNVQRPNTSNGSPKWLRDSSSGSKKDLKEAEKESEKEKKERKKREKEEEKEAKEVTLLRKRTSSIPHAPKDKDKDKKVESPVIGSNNEAIPLKQGRSILEQIGEPDHGGWMRKRGDRYNSWKTRYFVLSGPHLYCLRSNSKTETKIKGYINIVGYKVTVDETVDPGKYGFRIDHEHDKTHYFSSDDKGIIREWMKSIMKATIGRDYTKPVISSCNIPTIPLTVAQAMNPAPRPPSPSARAATQKAHRSKDLENLGVRDINEVSDHATLVLMGLRPQTGNRDSEKVDAIFPGKNRSNGLKEGDDELSSSQTPRASTISVVPPRPTREARRHNARSPSVQLEPAVIEWANSHLPSNLQVTDPLGPPYAPLALFRLAESIRGYPASPPVPDSAFPADPQDEKSIDGLFSLFDFMVTNDVKVGSVSINDIRMQRPEKVAQIVKALKAWEDKRKAIAQSVGRSSVSAGAFMAMNAPVTWA</sequence>
<feature type="compositionally biased region" description="Polar residues" evidence="3">
    <location>
        <begin position="710"/>
        <end position="728"/>
    </location>
</feature>
<dbReference type="InterPro" id="IPR001452">
    <property type="entry name" value="SH3_domain"/>
</dbReference>
<dbReference type="SMART" id="SM00326">
    <property type="entry name" value="SH3"/>
    <property type="match status" value="1"/>
</dbReference>
<reference evidence="7 8" key="1">
    <citation type="submission" date="2014-02" db="EMBL/GenBank/DDBJ databases">
        <title>Transposable element dynamics among asymbiotic and ectomycorrhizal Amanita fungi.</title>
        <authorList>
            <consortium name="DOE Joint Genome Institute"/>
            <person name="Hess J."/>
            <person name="Skrede I."/>
            <person name="Wolfe B."/>
            <person name="LaButti K."/>
            <person name="Ohm R.A."/>
            <person name="Grigoriev I.V."/>
            <person name="Pringle A."/>
        </authorList>
    </citation>
    <scope>NUCLEOTIDE SEQUENCE [LARGE SCALE GENOMIC DNA]</scope>
    <source>
        <strain evidence="7 8">SKay4041</strain>
    </source>
</reference>
<evidence type="ECO:0000256" key="1">
    <source>
        <dbReference type="ARBA" id="ARBA00022443"/>
    </source>
</evidence>
<dbReference type="InterPro" id="IPR011993">
    <property type="entry name" value="PH-like_dom_sf"/>
</dbReference>
<dbReference type="Proteomes" id="UP000242287">
    <property type="component" value="Unassembled WGS sequence"/>
</dbReference>
<dbReference type="OrthoDB" id="73680at2759"/>